<protein>
    <submittedName>
        <fullName evidence="1">Uncharacterized protein</fullName>
    </submittedName>
</protein>
<comment type="caution">
    <text evidence="1">The sequence shown here is derived from an EMBL/GenBank/DDBJ whole genome shotgun (WGS) entry which is preliminary data.</text>
</comment>
<evidence type="ECO:0000313" key="2">
    <source>
        <dbReference type="Proteomes" id="UP001062846"/>
    </source>
</evidence>
<dbReference type="Proteomes" id="UP001062846">
    <property type="component" value="Chromosome 5"/>
</dbReference>
<gene>
    <name evidence="1" type="ORF">RHMOL_Rhmol05G0192000</name>
</gene>
<accession>A0ACC0NSV1</accession>
<reference evidence="1" key="1">
    <citation type="submission" date="2022-02" db="EMBL/GenBank/DDBJ databases">
        <title>Plant Genome Project.</title>
        <authorList>
            <person name="Zhang R.-G."/>
        </authorList>
    </citation>
    <scope>NUCLEOTIDE SEQUENCE</scope>
    <source>
        <strain evidence="1">AT1</strain>
    </source>
</reference>
<keyword evidence="2" id="KW-1185">Reference proteome</keyword>
<proteinExistence type="predicted"/>
<name>A0ACC0NSV1_RHOML</name>
<organism evidence="1 2">
    <name type="scientific">Rhododendron molle</name>
    <name type="common">Chinese azalea</name>
    <name type="synonym">Azalea mollis</name>
    <dbReference type="NCBI Taxonomy" id="49168"/>
    <lineage>
        <taxon>Eukaryota</taxon>
        <taxon>Viridiplantae</taxon>
        <taxon>Streptophyta</taxon>
        <taxon>Embryophyta</taxon>
        <taxon>Tracheophyta</taxon>
        <taxon>Spermatophyta</taxon>
        <taxon>Magnoliopsida</taxon>
        <taxon>eudicotyledons</taxon>
        <taxon>Gunneridae</taxon>
        <taxon>Pentapetalae</taxon>
        <taxon>asterids</taxon>
        <taxon>Ericales</taxon>
        <taxon>Ericaceae</taxon>
        <taxon>Ericoideae</taxon>
        <taxon>Rhodoreae</taxon>
        <taxon>Rhododendron</taxon>
    </lineage>
</organism>
<evidence type="ECO:0000313" key="1">
    <source>
        <dbReference type="EMBL" id="KAI8555673.1"/>
    </source>
</evidence>
<dbReference type="EMBL" id="CM046392">
    <property type="protein sequence ID" value="KAI8555673.1"/>
    <property type="molecule type" value="Genomic_DNA"/>
</dbReference>
<sequence>MKEQTLAWSSVTASSSKRSRQHHMTYTHPITTQTLSQQGSFIGHIAANEPVCAWKNYTNKRRTKFFVNIVVVQKLPDRVVRLSLFHAAQFPCPKYLSLVDILNLQCPPVQRNWDQCLADPRTRTYRPSQSLLQILHHGENSV</sequence>